<feature type="transmembrane region" description="Helical" evidence="2">
    <location>
        <begin position="21"/>
        <end position="39"/>
    </location>
</feature>
<dbReference type="Proteomes" id="UP000595231">
    <property type="component" value="Chromosome"/>
</dbReference>
<name>A0A7T4B0X8_9BURK</name>
<protein>
    <submittedName>
        <fullName evidence="3">DUF2946 family protein</fullName>
    </submittedName>
</protein>
<accession>A0A7T4B0X8</accession>
<dbReference type="Pfam" id="PF11162">
    <property type="entry name" value="DUF2946"/>
    <property type="match status" value="1"/>
</dbReference>
<reference evidence="3 4" key="1">
    <citation type="submission" date="2020-12" db="EMBL/GenBank/DDBJ databases">
        <title>FDA dAtabase for Regulatory Grade micrObial Sequences (FDA-ARGOS): Supporting development and validation of Infectious Disease Dx tests.</title>
        <authorList>
            <person name="Sproer C."/>
            <person name="Gronow S."/>
            <person name="Severitt S."/>
            <person name="Schroder I."/>
            <person name="Tallon L."/>
            <person name="Sadzewicz L."/>
            <person name="Zhao X."/>
            <person name="Boylan J."/>
            <person name="Ott S."/>
            <person name="Bowen H."/>
            <person name="Vavikolanu K."/>
            <person name="Mehta A."/>
            <person name="Aluvathingal J."/>
            <person name="Nadendla S."/>
            <person name="Lowell S."/>
            <person name="Myers T."/>
            <person name="Yan Y."/>
            <person name="Sichtig H."/>
        </authorList>
    </citation>
    <scope>NUCLEOTIDE SEQUENCE [LARGE SCALE GENOMIC DNA]</scope>
    <source>
        <strain evidence="3 4">FDAARGOS_1050</strain>
    </source>
</reference>
<proteinExistence type="predicted"/>
<dbReference type="InterPro" id="IPR021333">
    <property type="entry name" value="DUF2946"/>
</dbReference>
<dbReference type="RefSeq" id="WP_198483971.1">
    <property type="nucleotide sequence ID" value="NZ_CP065997.1"/>
</dbReference>
<sequence length="147" mass="15145">MAISPRPGPPLALKSWHAHGVLWALLLALVLRGFVPAGYMPDTRALEKGRVTLTLCSAAGTVSTVLLTLTDERKESARHGEQAASGMDCPYGLLAHDVSAQPPPALVPLPLPVAVAALPAVDPRQALPPLPALGPPLGSRAPPLSLG</sequence>
<feature type="compositionally biased region" description="Low complexity" evidence="1">
    <location>
        <begin position="135"/>
        <end position="147"/>
    </location>
</feature>
<dbReference type="EMBL" id="CP065997">
    <property type="protein sequence ID" value="QQB33611.1"/>
    <property type="molecule type" value="Genomic_DNA"/>
</dbReference>
<evidence type="ECO:0000313" key="3">
    <source>
        <dbReference type="EMBL" id="QQB33611.1"/>
    </source>
</evidence>
<dbReference type="AlphaFoldDB" id="A0A7T4B0X8"/>
<gene>
    <name evidence="3" type="ORF">I6I07_23710</name>
</gene>
<keyword evidence="2" id="KW-1133">Transmembrane helix</keyword>
<organism evidence="3 4">
    <name type="scientific">Achromobacter deleyi</name>
    <dbReference type="NCBI Taxonomy" id="1353891"/>
    <lineage>
        <taxon>Bacteria</taxon>
        <taxon>Pseudomonadati</taxon>
        <taxon>Pseudomonadota</taxon>
        <taxon>Betaproteobacteria</taxon>
        <taxon>Burkholderiales</taxon>
        <taxon>Alcaligenaceae</taxon>
        <taxon>Achromobacter</taxon>
    </lineage>
</organism>
<evidence type="ECO:0000256" key="1">
    <source>
        <dbReference type="SAM" id="MobiDB-lite"/>
    </source>
</evidence>
<keyword evidence="2" id="KW-0812">Transmembrane</keyword>
<evidence type="ECO:0000256" key="2">
    <source>
        <dbReference type="SAM" id="Phobius"/>
    </source>
</evidence>
<keyword evidence="2" id="KW-0472">Membrane</keyword>
<feature type="region of interest" description="Disordered" evidence="1">
    <location>
        <begin position="127"/>
        <end position="147"/>
    </location>
</feature>
<evidence type="ECO:0000313" key="4">
    <source>
        <dbReference type="Proteomes" id="UP000595231"/>
    </source>
</evidence>